<feature type="transmembrane region" description="Helical" evidence="1">
    <location>
        <begin position="21"/>
        <end position="45"/>
    </location>
</feature>
<protein>
    <recommendedName>
        <fullName evidence="4">Cytochrome c biogenesis protein CcdA</fullName>
    </recommendedName>
</protein>
<keyword evidence="1" id="KW-1133">Transmembrane helix</keyword>
<evidence type="ECO:0000313" key="3">
    <source>
        <dbReference type="Proteomes" id="UP000546642"/>
    </source>
</evidence>
<dbReference type="EMBL" id="JACHDS010000001">
    <property type="protein sequence ID" value="MBB6171936.1"/>
    <property type="molecule type" value="Genomic_DNA"/>
</dbReference>
<organism evidence="2 3">
    <name type="scientific">Nocardiopsis mwathae</name>
    <dbReference type="NCBI Taxonomy" id="1472723"/>
    <lineage>
        <taxon>Bacteria</taxon>
        <taxon>Bacillati</taxon>
        <taxon>Actinomycetota</taxon>
        <taxon>Actinomycetes</taxon>
        <taxon>Streptosporangiales</taxon>
        <taxon>Nocardiopsidaceae</taxon>
        <taxon>Nocardiopsis</taxon>
    </lineage>
</organism>
<feature type="transmembrane region" description="Helical" evidence="1">
    <location>
        <begin position="57"/>
        <end position="78"/>
    </location>
</feature>
<keyword evidence="1" id="KW-0812">Transmembrane</keyword>
<reference evidence="2 3" key="1">
    <citation type="submission" date="2020-08" db="EMBL/GenBank/DDBJ databases">
        <title>Sequencing the genomes of 1000 actinobacteria strains.</title>
        <authorList>
            <person name="Klenk H.-P."/>
        </authorList>
    </citation>
    <scope>NUCLEOTIDE SEQUENCE [LARGE SCALE GENOMIC DNA]</scope>
    <source>
        <strain evidence="2 3">DSM 46659</strain>
    </source>
</reference>
<proteinExistence type="predicted"/>
<evidence type="ECO:0000256" key="1">
    <source>
        <dbReference type="SAM" id="Phobius"/>
    </source>
</evidence>
<feature type="transmembrane region" description="Helical" evidence="1">
    <location>
        <begin position="90"/>
        <end position="110"/>
    </location>
</feature>
<gene>
    <name evidence="2" type="ORF">HNR23_001996</name>
</gene>
<dbReference type="AlphaFoldDB" id="A0A7X0D5R7"/>
<name>A0A7X0D5R7_9ACTN</name>
<evidence type="ECO:0008006" key="4">
    <source>
        <dbReference type="Google" id="ProtNLM"/>
    </source>
</evidence>
<comment type="caution">
    <text evidence="2">The sequence shown here is derived from an EMBL/GenBank/DDBJ whole genome shotgun (WGS) entry which is preliminary data.</text>
</comment>
<keyword evidence="3" id="KW-1185">Reference proteome</keyword>
<evidence type="ECO:0000313" key="2">
    <source>
        <dbReference type="EMBL" id="MBB6171936.1"/>
    </source>
</evidence>
<sequence length="192" mass="19592">MLLPAPTPGRPTRSLRWAATYGVAYAVASLSCTVGPFLAVTASALRSTTPLGAVGVFLAYAAGMGLVIGVLTVTVALAREGVTARLRRALPHLTRGGGALLILAGAYVAYYGAFELRVFAGGSAQDPVIGAATAIQSELARLLGDIGPAWFAVALAVLVALGTARALWRARNHRAAAPRSSAAEPSEPSERG</sequence>
<keyword evidence="1" id="KW-0472">Membrane</keyword>
<accession>A0A7X0D5R7</accession>
<feature type="transmembrane region" description="Helical" evidence="1">
    <location>
        <begin position="149"/>
        <end position="168"/>
    </location>
</feature>
<dbReference type="Proteomes" id="UP000546642">
    <property type="component" value="Unassembled WGS sequence"/>
</dbReference>